<keyword evidence="3" id="KW-1185">Reference proteome</keyword>
<gene>
    <name evidence="2" type="ORF">LR394_14080</name>
</gene>
<dbReference type="EMBL" id="JAJOMB010000006">
    <property type="protein sequence ID" value="MCD5312036.1"/>
    <property type="molecule type" value="Genomic_DNA"/>
</dbReference>
<evidence type="ECO:0000313" key="2">
    <source>
        <dbReference type="EMBL" id="MCD5312036.1"/>
    </source>
</evidence>
<sequence>MSTSGLSLEEALRDLLFQQDLRVGVVVRSHLVGLRAALAEEALPPAHPSRDALDTVQRELAKLLGLPSGNRVRVGPPPEPAESPVGQPFDPPPPLPTQPIQPVPSVPPGVLALRQSAAEAERLRADIPSSGPWTDIPSLDERLAIVAAQPEGAPGLRLSPDAAIPGDIADTLQLRPGDYGPDHRLAVAGAQLLALAPLDPDLRDHLPSSPTSSARNPARPADLAALRADLMARLYEYAAQTEPQAKLLGMLRVAEALSSVRHNFTPPDDSWWSAWHRRVQDEVYEFSRHVSGAQLTVLSGPYQSIKDQTDNDALVSGPRGTVYACLRMWARIGEKTYPGRVLVAG</sequence>
<dbReference type="Proteomes" id="UP001138997">
    <property type="component" value="Unassembled WGS sequence"/>
</dbReference>
<comment type="caution">
    <text evidence="2">The sequence shown here is derived from an EMBL/GenBank/DDBJ whole genome shotgun (WGS) entry which is preliminary data.</text>
</comment>
<evidence type="ECO:0000313" key="3">
    <source>
        <dbReference type="Proteomes" id="UP001138997"/>
    </source>
</evidence>
<accession>A0A9X1NEW3</accession>
<proteinExistence type="predicted"/>
<feature type="region of interest" description="Disordered" evidence="1">
    <location>
        <begin position="67"/>
        <end position="95"/>
    </location>
</feature>
<dbReference type="AlphaFoldDB" id="A0A9X1NEW3"/>
<protein>
    <submittedName>
        <fullName evidence="2">Uncharacterized protein</fullName>
    </submittedName>
</protein>
<reference evidence="2" key="1">
    <citation type="submission" date="2021-11" db="EMBL/GenBank/DDBJ databases">
        <title>Streptomyces corallinus and Kineosporia corallina sp. nov., two new coral-derived marine actinobacteria.</title>
        <authorList>
            <person name="Buangrab K."/>
            <person name="Sutthacheep M."/>
            <person name="Yeemin T."/>
            <person name="Harunari E."/>
            <person name="Igarashi Y."/>
            <person name="Sripreechasak P."/>
            <person name="Kanchanasin P."/>
            <person name="Tanasupawat S."/>
            <person name="Phongsopitanun W."/>
        </authorList>
    </citation>
    <scope>NUCLEOTIDE SEQUENCE</scope>
    <source>
        <strain evidence="2">JCM 31032</strain>
    </source>
</reference>
<organism evidence="2 3">
    <name type="scientific">Kineosporia babensis</name>
    <dbReference type="NCBI Taxonomy" id="499548"/>
    <lineage>
        <taxon>Bacteria</taxon>
        <taxon>Bacillati</taxon>
        <taxon>Actinomycetota</taxon>
        <taxon>Actinomycetes</taxon>
        <taxon>Kineosporiales</taxon>
        <taxon>Kineosporiaceae</taxon>
        <taxon>Kineosporia</taxon>
    </lineage>
</organism>
<dbReference type="RefSeq" id="WP_231441845.1">
    <property type="nucleotide sequence ID" value="NZ_JAJOMB010000006.1"/>
</dbReference>
<name>A0A9X1NEW3_9ACTN</name>
<evidence type="ECO:0000256" key="1">
    <source>
        <dbReference type="SAM" id="MobiDB-lite"/>
    </source>
</evidence>